<evidence type="ECO:0000256" key="1">
    <source>
        <dbReference type="ARBA" id="ARBA00009437"/>
    </source>
</evidence>
<evidence type="ECO:0000259" key="4">
    <source>
        <dbReference type="PROSITE" id="PS50931"/>
    </source>
</evidence>
<dbReference type="InterPro" id="IPR000847">
    <property type="entry name" value="LysR_HTH_N"/>
</dbReference>
<dbReference type="SUPFAM" id="SSF46785">
    <property type="entry name" value="Winged helix' DNA-binding domain"/>
    <property type="match status" value="1"/>
</dbReference>
<dbReference type="OrthoDB" id="9796526at2"/>
<keyword evidence="5" id="KW-0238">DNA-binding</keyword>
<dbReference type="AlphaFoldDB" id="A0A1I5JDQ8"/>
<evidence type="ECO:0000313" key="5">
    <source>
        <dbReference type="EMBL" id="SFO70935.1"/>
    </source>
</evidence>
<organism evidence="5 6">
    <name type="scientific">Cohaesibacter marisflavi</name>
    <dbReference type="NCBI Taxonomy" id="655353"/>
    <lineage>
        <taxon>Bacteria</taxon>
        <taxon>Pseudomonadati</taxon>
        <taxon>Pseudomonadota</taxon>
        <taxon>Alphaproteobacteria</taxon>
        <taxon>Hyphomicrobiales</taxon>
        <taxon>Cohaesibacteraceae</taxon>
    </lineage>
</organism>
<dbReference type="RefSeq" id="WP_090074596.1">
    <property type="nucleotide sequence ID" value="NZ_FOVR01000011.1"/>
</dbReference>
<dbReference type="InterPro" id="IPR036388">
    <property type="entry name" value="WH-like_DNA-bd_sf"/>
</dbReference>
<evidence type="ECO:0000256" key="3">
    <source>
        <dbReference type="ARBA" id="ARBA00023163"/>
    </source>
</evidence>
<proteinExistence type="inferred from homology"/>
<dbReference type="EMBL" id="FOVR01000011">
    <property type="protein sequence ID" value="SFO70935.1"/>
    <property type="molecule type" value="Genomic_DNA"/>
</dbReference>
<reference evidence="5 6" key="1">
    <citation type="submission" date="2016-10" db="EMBL/GenBank/DDBJ databases">
        <authorList>
            <person name="de Groot N.N."/>
        </authorList>
    </citation>
    <scope>NUCLEOTIDE SEQUENCE [LARGE SCALE GENOMIC DNA]</scope>
    <source>
        <strain evidence="5 6">CGMCC 1.9157</strain>
    </source>
</reference>
<sequence length="287" mass="32293">MEASWDDLRLFMIVAECGGLSGAAARTGLSAPTIGRRILALERTMNRLLFERSRRGYVLAKDGEILLEQVKQMQKISTDITDWHGGAFKDPVVEVAGDTWLAMFFAHHGKALSKGPGDIRVGFTDCHETTQHINRDRLVFLTIAPPTSGNYAILQSVVMRYAVYKSIELAQTEDVPWISLGKETSRFPADRWVFEHYDREIYSWTNKAHMLLHLIVSGQGRGVLPCFIGDMQPSVIREGDIIEDLTTRLYIVVNDDDRRRPEVRMMMDRVAGLLSDHAELFAGRGGA</sequence>
<keyword evidence="3" id="KW-0804">Transcription</keyword>
<dbReference type="Proteomes" id="UP000199236">
    <property type="component" value="Unassembled WGS sequence"/>
</dbReference>
<gene>
    <name evidence="5" type="ORF">SAMN04488056_111102</name>
</gene>
<name>A0A1I5JDQ8_9HYPH</name>
<comment type="similarity">
    <text evidence="1">Belongs to the LysR transcriptional regulatory family.</text>
</comment>
<accession>A0A1I5JDQ8</accession>
<dbReference type="PROSITE" id="PS50931">
    <property type="entry name" value="HTH_LYSR"/>
    <property type="match status" value="1"/>
</dbReference>
<dbReference type="GO" id="GO:0000976">
    <property type="term" value="F:transcription cis-regulatory region binding"/>
    <property type="evidence" value="ECO:0007669"/>
    <property type="project" value="TreeGrafter"/>
</dbReference>
<keyword evidence="2" id="KW-0805">Transcription regulation</keyword>
<evidence type="ECO:0000256" key="2">
    <source>
        <dbReference type="ARBA" id="ARBA00023015"/>
    </source>
</evidence>
<dbReference type="Pfam" id="PF00126">
    <property type="entry name" value="HTH_1"/>
    <property type="match status" value="1"/>
</dbReference>
<dbReference type="PANTHER" id="PTHR30126:SF21">
    <property type="entry name" value="TRANSCRIPTIONAL REGULATOR-RELATED"/>
    <property type="match status" value="1"/>
</dbReference>
<dbReference type="PANTHER" id="PTHR30126">
    <property type="entry name" value="HTH-TYPE TRANSCRIPTIONAL REGULATOR"/>
    <property type="match status" value="1"/>
</dbReference>
<keyword evidence="6" id="KW-1185">Reference proteome</keyword>
<dbReference type="GO" id="GO:0003700">
    <property type="term" value="F:DNA-binding transcription factor activity"/>
    <property type="evidence" value="ECO:0007669"/>
    <property type="project" value="InterPro"/>
</dbReference>
<dbReference type="SUPFAM" id="SSF53850">
    <property type="entry name" value="Periplasmic binding protein-like II"/>
    <property type="match status" value="1"/>
</dbReference>
<feature type="domain" description="HTH lysR-type" evidence="4">
    <location>
        <begin position="1"/>
        <end position="60"/>
    </location>
</feature>
<evidence type="ECO:0000313" key="6">
    <source>
        <dbReference type="Proteomes" id="UP000199236"/>
    </source>
</evidence>
<dbReference type="STRING" id="655353.SAMN04488056_111102"/>
<dbReference type="InterPro" id="IPR036390">
    <property type="entry name" value="WH_DNA-bd_sf"/>
</dbReference>
<dbReference type="Gene3D" id="1.10.10.10">
    <property type="entry name" value="Winged helix-like DNA-binding domain superfamily/Winged helix DNA-binding domain"/>
    <property type="match status" value="1"/>
</dbReference>
<protein>
    <submittedName>
        <fullName evidence="5">DNA-binding transcriptional regulator, LysR family</fullName>
    </submittedName>
</protein>